<dbReference type="AlphaFoldDB" id="A0A0A3J009"/>
<name>A0A0A3J009_9BACL</name>
<dbReference type="OrthoDB" id="9787478at2"/>
<dbReference type="RefSeq" id="WP_036179700.1">
    <property type="nucleotide sequence ID" value="NZ_AVCZ01000055.1"/>
</dbReference>
<gene>
    <name evidence="1" type="ORF">CD30_17750</name>
</gene>
<dbReference type="InterPro" id="IPR011101">
    <property type="entry name" value="DUF5131"/>
</dbReference>
<evidence type="ECO:0000313" key="2">
    <source>
        <dbReference type="Proteomes" id="UP000030595"/>
    </source>
</evidence>
<dbReference type="Proteomes" id="UP000030595">
    <property type="component" value="Unassembled WGS sequence"/>
</dbReference>
<proteinExistence type="predicted"/>
<accession>A0A0A3J009</accession>
<reference evidence="1 2" key="1">
    <citation type="submission" date="2014-02" db="EMBL/GenBank/DDBJ databases">
        <title>Draft genome sequence of Lysinibacillus massiliensis CCUG 49529.</title>
        <authorList>
            <person name="Zhang F."/>
            <person name="Wang G."/>
            <person name="Zhang L."/>
        </authorList>
    </citation>
    <scope>NUCLEOTIDE SEQUENCE [LARGE SCALE GENOMIC DNA]</scope>
    <source>
        <strain evidence="1 2">CCUG 49529</strain>
    </source>
</reference>
<organism evidence="1 2">
    <name type="scientific">Ureibacillus massiliensis 4400831 = CIP 108448 = CCUG 49529</name>
    <dbReference type="NCBI Taxonomy" id="1211035"/>
    <lineage>
        <taxon>Bacteria</taxon>
        <taxon>Bacillati</taxon>
        <taxon>Bacillota</taxon>
        <taxon>Bacilli</taxon>
        <taxon>Bacillales</taxon>
        <taxon>Caryophanaceae</taxon>
        <taxon>Ureibacillus</taxon>
    </lineage>
</organism>
<evidence type="ECO:0008006" key="3">
    <source>
        <dbReference type="Google" id="ProtNLM"/>
    </source>
</evidence>
<dbReference type="EMBL" id="JPVQ01000055">
    <property type="protein sequence ID" value="KGR89055.1"/>
    <property type="molecule type" value="Genomic_DNA"/>
</dbReference>
<evidence type="ECO:0000313" key="1">
    <source>
        <dbReference type="EMBL" id="KGR89055.1"/>
    </source>
</evidence>
<sequence>MAGSSSIEWTEATWNPVTGCNKVSDGCKHCYAERMAKRLHAMGNPRYENGFNVTLHYDLIDVPRKWIKPRKVFVNSMSDLFHEKIPTEFIQKVFRTMNETPQHTYQVLTKRPKRILDLSSQLNFTPNIWIGTSVENTKVINRIELLKKVPAKIRFLSCEPLLGPLDDLNLIDIHWVIVGGESGPGARPVEADWVRSIRDQCQSQNVSFFFKQWGGVQKHRFGRKLDNRTYDEFPNPPLLIE</sequence>
<protein>
    <recommendedName>
        <fullName evidence="3">Phage protein Gp37/Gp68</fullName>
    </recommendedName>
</protein>
<comment type="caution">
    <text evidence="1">The sequence shown here is derived from an EMBL/GenBank/DDBJ whole genome shotgun (WGS) entry which is preliminary data.</text>
</comment>
<dbReference type="eggNOG" id="COG4422">
    <property type="taxonomic scope" value="Bacteria"/>
</dbReference>
<dbReference type="Pfam" id="PF07505">
    <property type="entry name" value="DUF5131"/>
    <property type="match status" value="1"/>
</dbReference>
<keyword evidence="2" id="KW-1185">Reference proteome</keyword>